<dbReference type="GO" id="GO:0016787">
    <property type="term" value="F:hydrolase activity"/>
    <property type="evidence" value="ECO:0007669"/>
    <property type="project" value="InterPro"/>
</dbReference>
<dbReference type="AlphaFoldDB" id="A0A143PJM4"/>
<organism evidence="2 3">
    <name type="scientific">Luteitalea pratensis</name>
    <dbReference type="NCBI Taxonomy" id="1855912"/>
    <lineage>
        <taxon>Bacteria</taxon>
        <taxon>Pseudomonadati</taxon>
        <taxon>Acidobacteriota</taxon>
        <taxon>Vicinamibacteria</taxon>
        <taxon>Vicinamibacterales</taxon>
        <taxon>Vicinamibacteraceae</taxon>
        <taxon>Luteitalea</taxon>
    </lineage>
</organism>
<accession>A0A143PJM4</accession>
<dbReference type="Pfam" id="PF00149">
    <property type="entry name" value="Metallophos"/>
    <property type="match status" value="1"/>
</dbReference>
<name>A0A143PJM4_LUTPR</name>
<dbReference type="OrthoDB" id="606379at2"/>
<reference evidence="3" key="2">
    <citation type="submission" date="2016-04" db="EMBL/GenBank/DDBJ databases">
        <title>First Complete Genome Sequence of a Subdivision 6 Acidobacterium.</title>
        <authorList>
            <person name="Huang S."/>
            <person name="Vieira S."/>
            <person name="Bunk B."/>
            <person name="Riedel T."/>
            <person name="Sproeer C."/>
            <person name="Overmann J."/>
        </authorList>
    </citation>
    <scope>NUCLEOTIDE SEQUENCE [LARGE SCALE GENOMIC DNA]</scope>
    <source>
        <strain evidence="3">DSM 100886 HEG_-6_39</strain>
    </source>
</reference>
<protein>
    <submittedName>
        <fullName evidence="2">Calcineurin-like phosphoesterase</fullName>
    </submittedName>
</protein>
<feature type="domain" description="Calcineurin-like phosphoesterase" evidence="1">
    <location>
        <begin position="156"/>
        <end position="329"/>
    </location>
</feature>
<dbReference type="KEGG" id="abac:LuPra_01820"/>
<dbReference type="InterPro" id="IPR004843">
    <property type="entry name" value="Calcineurin-like_PHP"/>
</dbReference>
<evidence type="ECO:0000313" key="3">
    <source>
        <dbReference type="Proteomes" id="UP000076079"/>
    </source>
</evidence>
<evidence type="ECO:0000313" key="2">
    <source>
        <dbReference type="EMBL" id="AMY08616.1"/>
    </source>
</evidence>
<evidence type="ECO:0000259" key="1">
    <source>
        <dbReference type="Pfam" id="PF00149"/>
    </source>
</evidence>
<dbReference type="Gene3D" id="3.60.21.10">
    <property type="match status" value="1"/>
</dbReference>
<dbReference type="RefSeq" id="WP_110170442.1">
    <property type="nucleotide sequence ID" value="NZ_CP015136.1"/>
</dbReference>
<dbReference type="EMBL" id="CP015136">
    <property type="protein sequence ID" value="AMY08616.1"/>
    <property type="molecule type" value="Genomic_DNA"/>
</dbReference>
<dbReference type="Proteomes" id="UP000076079">
    <property type="component" value="Chromosome"/>
</dbReference>
<sequence length="412" mass="46655">MALRQATRDEQTVRQVLEGTVEALEQDDSVSRALACEAVEVHADGWSGCRDRLIEDLLQAEDWLDRETALAQLPGAPVDQDDDLDFMPSHPTVALVQSAMEERLDLVSADAFDIRDVRWLSTLYHRLRARVRGKAPFPEHARLEDFRFELADRASVALVSDWGTGGRHAAAVARQIARRDPDHVIHLGDVYYSGTPREVHLHFLDMWRAHGPSRARYWALNANHDMYCGGYGYFGHLLPAIGQPASYFSLGNAAWRLIGLDTGYVNGSFTTPQMTWLEAQFAGRARPILLTHHHLLSAFRKRGSALEQWLEPHLAAGRFHGWFWGHEHHLVEYADHRGVRCRCIGHGALPYVPPDLLTRRHPVDIVRIETRRSPTDLARGMHGFALLTFDGPVLHIEYVDEEGGTAWAERWD</sequence>
<keyword evidence="3" id="KW-1185">Reference proteome</keyword>
<dbReference type="SUPFAM" id="SSF56300">
    <property type="entry name" value="Metallo-dependent phosphatases"/>
    <property type="match status" value="1"/>
</dbReference>
<reference evidence="2 3" key="1">
    <citation type="journal article" date="2016" name="Genome Announc.">
        <title>First Complete Genome Sequence of a Subdivision 6 Acidobacterium Strain.</title>
        <authorList>
            <person name="Huang S."/>
            <person name="Vieira S."/>
            <person name="Bunk B."/>
            <person name="Riedel T."/>
            <person name="Sproer C."/>
            <person name="Overmann J."/>
        </authorList>
    </citation>
    <scope>NUCLEOTIDE SEQUENCE [LARGE SCALE GENOMIC DNA]</scope>
    <source>
        <strain evidence="3">DSM 100886 HEG_-6_39</strain>
    </source>
</reference>
<proteinExistence type="predicted"/>
<gene>
    <name evidence="2" type="ORF">LuPra_01820</name>
</gene>
<dbReference type="InterPro" id="IPR029052">
    <property type="entry name" value="Metallo-depent_PP-like"/>
</dbReference>